<feature type="compositionally biased region" description="Polar residues" evidence="1">
    <location>
        <begin position="28"/>
        <end position="45"/>
    </location>
</feature>
<keyword evidence="3" id="KW-1185">Reference proteome</keyword>
<gene>
    <name evidence="2" type="ORF">EAH80_10870</name>
</gene>
<protein>
    <recommendedName>
        <fullName evidence="4">EfeO-type cupredoxin-like domain-containing protein</fullName>
    </recommendedName>
</protein>
<comment type="caution">
    <text evidence="2">The sequence shown here is derived from an EMBL/GenBank/DDBJ whole genome shotgun (WGS) entry which is preliminary data.</text>
</comment>
<dbReference type="OrthoDB" id="3748691at2"/>
<evidence type="ECO:0000313" key="3">
    <source>
        <dbReference type="Proteomes" id="UP000320095"/>
    </source>
</evidence>
<feature type="region of interest" description="Disordered" evidence="1">
    <location>
        <begin position="18"/>
        <end position="48"/>
    </location>
</feature>
<dbReference type="InterPro" id="IPR008972">
    <property type="entry name" value="Cupredoxin"/>
</dbReference>
<dbReference type="SUPFAM" id="SSF49503">
    <property type="entry name" value="Cupredoxins"/>
    <property type="match status" value="1"/>
</dbReference>
<accession>A0A502ED11</accession>
<evidence type="ECO:0000313" key="2">
    <source>
        <dbReference type="EMBL" id="TPG35317.1"/>
    </source>
</evidence>
<sequence length="136" mass="14170">MTGTALIATALLLAGCGGSNESDDQADSSRANASSTGVPQMSDQQAPPERLVVDVTIKGGEVTPTNEQLQATVGDPIVVRVDSDAADQLHVISTPEHTFDIKPRSGQSFQFTVSAPGKVDVTLHDLNRTIASISVQ</sequence>
<dbReference type="AlphaFoldDB" id="A0A502ED11"/>
<dbReference type="Gene3D" id="2.60.40.420">
    <property type="entry name" value="Cupredoxins - blue copper proteins"/>
    <property type="match status" value="1"/>
</dbReference>
<evidence type="ECO:0000256" key="1">
    <source>
        <dbReference type="SAM" id="MobiDB-lite"/>
    </source>
</evidence>
<evidence type="ECO:0008006" key="4">
    <source>
        <dbReference type="Google" id="ProtNLM"/>
    </source>
</evidence>
<name>A0A502ED11_9MYCO</name>
<reference evidence="2 3" key="1">
    <citation type="journal article" date="2019" name="Environ. Microbiol.">
        <title>Species interactions and distinct microbial communities in high Arctic permafrost affected cryosols are associated with the CH4 and CO2 gas fluxes.</title>
        <authorList>
            <person name="Altshuler I."/>
            <person name="Hamel J."/>
            <person name="Turney S."/>
            <person name="Magnuson E."/>
            <person name="Levesque R."/>
            <person name="Greer C."/>
            <person name="Whyte L.G."/>
        </authorList>
    </citation>
    <scope>NUCLEOTIDE SEQUENCE [LARGE SCALE GENOMIC DNA]</scope>
    <source>
        <strain evidence="2 3">S5.20</strain>
    </source>
</reference>
<dbReference type="Proteomes" id="UP000320095">
    <property type="component" value="Unassembled WGS sequence"/>
</dbReference>
<organism evidence="2 3">
    <name type="scientific">Mycolicibacterium hodleri</name>
    <dbReference type="NCBI Taxonomy" id="49897"/>
    <lineage>
        <taxon>Bacteria</taxon>
        <taxon>Bacillati</taxon>
        <taxon>Actinomycetota</taxon>
        <taxon>Actinomycetes</taxon>
        <taxon>Mycobacteriales</taxon>
        <taxon>Mycobacteriaceae</taxon>
        <taxon>Mycolicibacterium</taxon>
    </lineage>
</organism>
<proteinExistence type="predicted"/>
<dbReference type="EMBL" id="RCZG01000003">
    <property type="protein sequence ID" value="TPG35317.1"/>
    <property type="molecule type" value="Genomic_DNA"/>
</dbReference>